<feature type="domain" description="Chitin-binding type-2" evidence="3">
    <location>
        <begin position="276"/>
        <end position="338"/>
    </location>
</feature>
<feature type="domain" description="Chitin-binding type-2" evidence="3">
    <location>
        <begin position="165"/>
        <end position="226"/>
    </location>
</feature>
<name>A0AAG5DW33_ANOAO</name>
<dbReference type="InterPro" id="IPR036508">
    <property type="entry name" value="Chitin-bd_dom_sf"/>
</dbReference>
<sequence>MIASVEKRWKAIGVLLLVIQCSVSVPWSGRLIEDNSLCPQPSCVTKEEIDTLWGYPDPNFFLQCRPAKTGYWELQLMPCAPSTWFSFRHQVCVIPMYWEACTGNEGTTVNPPTPETPTTPGTPETPSTPDTPDTPTIPDTPDTPSTPNTGGSTVDDDLIDRCNEPRCTTFVEINTLWVHISPVFFYQCRPSNGYWYPEVMPCAPGTVFSFRHQVCVFPQYWQDCGDSGTTSLPTTTSTEATVSSTTDLTESPGTTTTTEIPITTPADDTIDPCIGPRCVTYEEINTLWSHPSPNFFYQCRPLNGAWAPQEMPCAKGTLFSVVHQVCVFEQYWENTCSQGSMWMV</sequence>
<dbReference type="EnsemblMetazoa" id="ENSAATROPT017387">
    <property type="protein sequence ID" value="ENSAATROPP015351"/>
    <property type="gene ID" value="ENSAATROPG014216"/>
</dbReference>
<evidence type="ECO:0000313" key="5">
    <source>
        <dbReference type="Proteomes" id="UP000075880"/>
    </source>
</evidence>
<evidence type="ECO:0000313" key="4">
    <source>
        <dbReference type="EnsemblMetazoa" id="ENSAATROPP015351"/>
    </source>
</evidence>
<feature type="domain" description="Chitin-binding type-2" evidence="3">
    <location>
        <begin position="41"/>
        <end position="103"/>
    </location>
</feature>
<protein>
    <recommendedName>
        <fullName evidence="3">Chitin-binding type-2 domain-containing protein</fullName>
    </recommendedName>
</protein>
<dbReference type="SMART" id="SM00494">
    <property type="entry name" value="ChtBD2"/>
    <property type="match status" value="3"/>
</dbReference>
<feature type="chain" id="PRO_5042565190" description="Chitin-binding type-2 domain-containing protein" evidence="2">
    <location>
        <begin position="25"/>
        <end position="344"/>
    </location>
</feature>
<dbReference type="SUPFAM" id="SSF57625">
    <property type="entry name" value="Invertebrate chitin-binding proteins"/>
    <property type="match status" value="3"/>
</dbReference>
<feature type="region of interest" description="Disordered" evidence="1">
    <location>
        <begin position="231"/>
        <end position="258"/>
    </location>
</feature>
<feature type="region of interest" description="Disordered" evidence="1">
    <location>
        <begin position="105"/>
        <end position="158"/>
    </location>
</feature>
<feature type="signal peptide" evidence="2">
    <location>
        <begin position="1"/>
        <end position="24"/>
    </location>
</feature>
<evidence type="ECO:0000259" key="3">
    <source>
        <dbReference type="SMART" id="SM00494"/>
    </source>
</evidence>
<evidence type="ECO:0000256" key="1">
    <source>
        <dbReference type="SAM" id="MobiDB-lite"/>
    </source>
</evidence>
<dbReference type="InterPro" id="IPR002557">
    <property type="entry name" value="Chitin-bd_dom"/>
</dbReference>
<keyword evidence="5" id="KW-1185">Reference proteome</keyword>
<organism evidence="4 5">
    <name type="scientific">Anopheles atroparvus</name>
    <name type="common">European mosquito</name>
    <dbReference type="NCBI Taxonomy" id="41427"/>
    <lineage>
        <taxon>Eukaryota</taxon>
        <taxon>Metazoa</taxon>
        <taxon>Ecdysozoa</taxon>
        <taxon>Arthropoda</taxon>
        <taxon>Hexapoda</taxon>
        <taxon>Insecta</taxon>
        <taxon>Pterygota</taxon>
        <taxon>Neoptera</taxon>
        <taxon>Endopterygota</taxon>
        <taxon>Diptera</taxon>
        <taxon>Nematocera</taxon>
        <taxon>Culicoidea</taxon>
        <taxon>Culicidae</taxon>
        <taxon>Anophelinae</taxon>
        <taxon>Anopheles</taxon>
    </lineage>
</organism>
<feature type="compositionally biased region" description="Low complexity" evidence="1">
    <location>
        <begin position="118"/>
        <end position="153"/>
    </location>
</feature>
<evidence type="ECO:0000256" key="2">
    <source>
        <dbReference type="SAM" id="SignalP"/>
    </source>
</evidence>
<accession>A0AAG5DW33</accession>
<reference evidence="4" key="1">
    <citation type="submission" date="2024-04" db="UniProtKB">
        <authorList>
            <consortium name="EnsemblMetazoa"/>
        </authorList>
    </citation>
    <scope>IDENTIFICATION</scope>
    <source>
        <strain evidence="4">EBRO</strain>
    </source>
</reference>
<dbReference type="GO" id="GO:0008061">
    <property type="term" value="F:chitin binding"/>
    <property type="evidence" value="ECO:0007669"/>
    <property type="project" value="InterPro"/>
</dbReference>
<keyword evidence="2" id="KW-0732">Signal</keyword>
<proteinExistence type="predicted"/>
<dbReference type="Proteomes" id="UP000075880">
    <property type="component" value="Unassembled WGS sequence"/>
</dbReference>
<dbReference type="AlphaFoldDB" id="A0AAG5DW33"/>
<dbReference type="GO" id="GO:0005576">
    <property type="term" value="C:extracellular region"/>
    <property type="evidence" value="ECO:0007669"/>
    <property type="project" value="InterPro"/>
</dbReference>